<keyword evidence="3" id="KW-1185">Reference proteome</keyword>
<feature type="transmembrane region" description="Helical" evidence="1">
    <location>
        <begin position="113"/>
        <end position="139"/>
    </location>
</feature>
<dbReference type="RefSeq" id="WP_110345319.1">
    <property type="nucleotide sequence ID" value="NZ_QJHL01000001.1"/>
</dbReference>
<proteinExistence type="predicted"/>
<keyword evidence="1" id="KW-0472">Membrane</keyword>
<dbReference type="AlphaFoldDB" id="A0A2V4C4Q8"/>
<evidence type="ECO:0000313" key="3">
    <source>
        <dbReference type="Proteomes" id="UP000247681"/>
    </source>
</evidence>
<keyword evidence="1" id="KW-1133">Transmembrane helix</keyword>
<gene>
    <name evidence="2" type="ORF">DMB68_03755</name>
</gene>
<comment type="caution">
    <text evidence="2">The sequence shown here is derived from an EMBL/GenBank/DDBJ whole genome shotgun (WGS) entry which is preliminary data.</text>
</comment>
<reference evidence="2 3" key="1">
    <citation type="submission" date="2018-05" db="EMBL/GenBank/DDBJ databases">
        <title>Flavobacterium sp. strain IMCC34758, incomplete genome.</title>
        <authorList>
            <person name="Joung Y."/>
        </authorList>
    </citation>
    <scope>NUCLEOTIDE SEQUENCE [LARGE SCALE GENOMIC DNA]</scope>
    <source>
        <strain evidence="2 3">IMCC34758</strain>
    </source>
</reference>
<organism evidence="2 3">
    <name type="scientific">Flavobacterium hydrophilum</name>
    <dbReference type="NCBI Taxonomy" id="2211445"/>
    <lineage>
        <taxon>Bacteria</taxon>
        <taxon>Pseudomonadati</taxon>
        <taxon>Bacteroidota</taxon>
        <taxon>Flavobacteriia</taxon>
        <taxon>Flavobacteriales</taxon>
        <taxon>Flavobacteriaceae</taxon>
        <taxon>Flavobacterium</taxon>
    </lineage>
</organism>
<dbReference type="EMBL" id="QJHL01000001">
    <property type="protein sequence ID" value="PXY46308.1"/>
    <property type="molecule type" value="Genomic_DNA"/>
</dbReference>
<feature type="transmembrane region" description="Helical" evidence="1">
    <location>
        <begin position="145"/>
        <end position="165"/>
    </location>
</feature>
<sequence>MELNDLKSDWKNAGEDFKSEADLRLMTKIVNHPSIKKIRTKLIIEVIVLSFFLFIYYDWFDGDKKPFYANLSLVVGLLLYIFNDVIGYISITRPIREANLKLSLQNYLMRIKLLSISSVIITSLYSISIVIFFTSIINFTKEKGLILIFSVVVAIQFILLSLRMWTKWIKNLKLQVKDFNIDEES</sequence>
<accession>A0A2V4C4Q8</accession>
<protein>
    <submittedName>
        <fullName evidence="2">Uncharacterized protein</fullName>
    </submittedName>
</protein>
<evidence type="ECO:0000313" key="2">
    <source>
        <dbReference type="EMBL" id="PXY46308.1"/>
    </source>
</evidence>
<evidence type="ECO:0000256" key="1">
    <source>
        <dbReference type="SAM" id="Phobius"/>
    </source>
</evidence>
<dbReference type="Proteomes" id="UP000247681">
    <property type="component" value="Unassembled WGS sequence"/>
</dbReference>
<feature type="transmembrane region" description="Helical" evidence="1">
    <location>
        <begin position="42"/>
        <end position="59"/>
    </location>
</feature>
<dbReference type="OrthoDB" id="954677at2"/>
<keyword evidence="1" id="KW-0812">Transmembrane</keyword>
<name>A0A2V4C4Q8_9FLAO</name>
<feature type="transmembrane region" description="Helical" evidence="1">
    <location>
        <begin position="71"/>
        <end position="92"/>
    </location>
</feature>